<sequence>MPAAQIPADQTSADRTSADRVDPASGLDAYREGGFFFASPLGVVTAQGAGDRYGGVVPPGRTAVGALPFRPDVPPRLTVPRAVLRGAPLHTVSLPERPTPGGRWLDQRGDAESYTAGVRRALEAMAGGALDKVVLARTLDLTAAERIDVRQVLAALAARDPRGYTFATDLGGGTLVGTSPELLVRRTGRDVVSNPLAGSRPRGADPEQDGRNATELLSSPKDLREHAFVVGAVADALAPFCRELVVPSAPELLPTRTMWHLSTKVTGTLRDEGTSALELAAALHPTPAVCGVPVEAARSLIGELEPFDRGFYTGLVGWTDDRGDGEWVIAIRCGEVTDRTLRLYAGAGVVPGSTPAAELAETSAKFRTFLGALGLKES</sequence>
<protein>
    <recommendedName>
        <fullName evidence="3">isochorismate synthase</fullName>
        <ecNumber evidence="3">5.4.4.2</ecNumber>
    </recommendedName>
    <alternativeName>
        <fullName evidence="5">Isochorismate mutase</fullName>
    </alternativeName>
</protein>
<dbReference type="PANTHER" id="PTHR42839">
    <property type="entry name" value="ISOCHORISMATE SYNTHASE ENTC"/>
    <property type="match status" value="1"/>
</dbReference>
<feature type="domain" description="Chorismate-utilising enzyme C-terminal" evidence="7">
    <location>
        <begin position="111"/>
        <end position="365"/>
    </location>
</feature>
<dbReference type="EMBL" id="CP072788">
    <property type="protein sequence ID" value="QTR04278.1"/>
    <property type="molecule type" value="Genomic_DNA"/>
</dbReference>
<dbReference type="InterPro" id="IPR015890">
    <property type="entry name" value="Chorismate_C"/>
</dbReference>
<dbReference type="EC" id="5.4.4.2" evidence="3"/>
<dbReference type="PANTHER" id="PTHR42839:SF2">
    <property type="entry name" value="ISOCHORISMATE SYNTHASE ENTC"/>
    <property type="match status" value="1"/>
</dbReference>
<reference evidence="8 11" key="1">
    <citation type="submission" date="2021-01" db="EMBL/GenBank/DDBJ databases">
        <title>Sequencing the genomes of 1000 actinobacteria strains.</title>
        <authorList>
            <person name="Klenk H.-P."/>
        </authorList>
    </citation>
    <scope>NUCLEOTIDE SEQUENCE [LARGE SCALE GENOMIC DNA]</scope>
    <source>
        <strain evidence="8 11">DSM 44581</strain>
    </source>
</reference>
<accession>A0A8T8I0U3</accession>
<evidence type="ECO:0000256" key="3">
    <source>
        <dbReference type="ARBA" id="ARBA00012824"/>
    </source>
</evidence>
<dbReference type="Pfam" id="PF00425">
    <property type="entry name" value="Chorismate_bind"/>
    <property type="match status" value="1"/>
</dbReference>
<name>A0A8T8I0U3_9PSEU</name>
<proteinExistence type="inferred from homology"/>
<dbReference type="Proteomes" id="UP000671828">
    <property type="component" value="Chromosome"/>
</dbReference>
<evidence type="ECO:0000313" key="10">
    <source>
        <dbReference type="Proteomes" id="UP000671828"/>
    </source>
</evidence>
<feature type="region of interest" description="Disordered" evidence="6">
    <location>
        <begin position="191"/>
        <end position="214"/>
    </location>
</feature>
<evidence type="ECO:0000313" key="11">
    <source>
        <dbReference type="Proteomes" id="UP001195724"/>
    </source>
</evidence>
<evidence type="ECO:0000256" key="1">
    <source>
        <dbReference type="ARBA" id="ARBA00000799"/>
    </source>
</evidence>
<organism evidence="9 10">
    <name type="scientific">Saccharothrix algeriensis</name>
    <dbReference type="NCBI Taxonomy" id="173560"/>
    <lineage>
        <taxon>Bacteria</taxon>
        <taxon>Bacillati</taxon>
        <taxon>Actinomycetota</taxon>
        <taxon>Actinomycetes</taxon>
        <taxon>Pseudonocardiales</taxon>
        <taxon>Pseudonocardiaceae</taxon>
        <taxon>Saccharothrix</taxon>
    </lineage>
</organism>
<reference evidence="9" key="2">
    <citation type="submission" date="2021-04" db="EMBL/GenBank/DDBJ databases">
        <title>Saccharothrix algeriensis WGS.</title>
        <authorList>
            <person name="Stuskova K."/>
            <person name="Hakalova E."/>
            <person name="Tebbal A.B."/>
            <person name="Eichmeier A."/>
        </authorList>
    </citation>
    <scope>NUCLEOTIDE SEQUENCE</scope>
    <source>
        <strain evidence="9">NRRL B-24137</strain>
    </source>
</reference>
<dbReference type="InterPro" id="IPR004561">
    <property type="entry name" value="IsoChor_synthase"/>
</dbReference>
<evidence type="ECO:0000256" key="6">
    <source>
        <dbReference type="SAM" id="MobiDB-lite"/>
    </source>
</evidence>
<comment type="similarity">
    <text evidence="2">Belongs to the isochorismate synthase family.</text>
</comment>
<dbReference type="GO" id="GO:0009697">
    <property type="term" value="P:salicylic acid biosynthetic process"/>
    <property type="evidence" value="ECO:0007669"/>
    <property type="project" value="TreeGrafter"/>
</dbReference>
<comment type="catalytic activity">
    <reaction evidence="1">
        <text>chorismate = isochorismate</text>
        <dbReference type="Rhea" id="RHEA:18985"/>
        <dbReference type="ChEBI" id="CHEBI:29748"/>
        <dbReference type="ChEBI" id="CHEBI:29780"/>
        <dbReference type="EC" id="5.4.4.2"/>
    </reaction>
</comment>
<evidence type="ECO:0000313" key="9">
    <source>
        <dbReference type="EMBL" id="QTR04278.1"/>
    </source>
</evidence>
<evidence type="ECO:0000256" key="5">
    <source>
        <dbReference type="ARBA" id="ARBA00041564"/>
    </source>
</evidence>
<dbReference type="GO" id="GO:0008909">
    <property type="term" value="F:isochorismate synthase activity"/>
    <property type="evidence" value="ECO:0007669"/>
    <property type="project" value="UniProtKB-EC"/>
</dbReference>
<feature type="region of interest" description="Disordered" evidence="6">
    <location>
        <begin position="1"/>
        <end position="24"/>
    </location>
</feature>
<dbReference type="Proteomes" id="UP001195724">
    <property type="component" value="Unassembled WGS sequence"/>
</dbReference>
<keyword evidence="4 9" id="KW-0413">Isomerase</keyword>
<evidence type="ECO:0000256" key="2">
    <source>
        <dbReference type="ARBA" id="ARBA00005297"/>
    </source>
</evidence>
<keyword evidence="11" id="KW-1185">Reference proteome</keyword>
<gene>
    <name evidence="9" type="ORF">J7S33_04895</name>
    <name evidence="8" type="ORF">JOE68_000920</name>
</gene>
<dbReference type="AlphaFoldDB" id="A0A8T8I0U3"/>
<dbReference type="Gene3D" id="3.60.120.10">
    <property type="entry name" value="Anthranilate synthase"/>
    <property type="match status" value="1"/>
</dbReference>
<evidence type="ECO:0000313" key="8">
    <source>
        <dbReference type="EMBL" id="MBM7810055.1"/>
    </source>
</evidence>
<evidence type="ECO:0000256" key="4">
    <source>
        <dbReference type="ARBA" id="ARBA00023235"/>
    </source>
</evidence>
<dbReference type="NCBIfam" id="TIGR00543">
    <property type="entry name" value="isochor_syn"/>
    <property type="match status" value="1"/>
</dbReference>
<dbReference type="InterPro" id="IPR005801">
    <property type="entry name" value="ADC_synthase"/>
</dbReference>
<evidence type="ECO:0000259" key="7">
    <source>
        <dbReference type="Pfam" id="PF00425"/>
    </source>
</evidence>
<feature type="compositionally biased region" description="Basic and acidic residues" evidence="6">
    <location>
        <begin position="202"/>
        <end position="212"/>
    </location>
</feature>
<dbReference type="EMBL" id="JAFBCL010000001">
    <property type="protein sequence ID" value="MBM7810055.1"/>
    <property type="molecule type" value="Genomic_DNA"/>
</dbReference>
<dbReference type="SUPFAM" id="SSF56322">
    <property type="entry name" value="ADC synthase"/>
    <property type="match status" value="1"/>
</dbReference>